<evidence type="ECO:0000259" key="7">
    <source>
        <dbReference type="Pfam" id="PF25967"/>
    </source>
</evidence>
<gene>
    <name evidence="8" type="ORF">HNR75_000447</name>
</gene>
<comment type="caution">
    <text evidence="8">The sequence shown here is derived from an EMBL/GenBank/DDBJ whole genome shotgun (WGS) entry which is preliminary data.</text>
</comment>
<dbReference type="Gene3D" id="1.10.287.470">
    <property type="entry name" value="Helix hairpin bin"/>
    <property type="match status" value="1"/>
</dbReference>
<dbReference type="Gene3D" id="2.40.50.100">
    <property type="match status" value="1"/>
</dbReference>
<feature type="domain" description="Multidrug resistance protein MdtA-like alpha-helical hairpin" evidence="4">
    <location>
        <begin position="108"/>
        <end position="177"/>
    </location>
</feature>
<feature type="signal peptide" evidence="3">
    <location>
        <begin position="1"/>
        <end position="23"/>
    </location>
</feature>
<reference evidence="8 9" key="1">
    <citation type="submission" date="2020-08" db="EMBL/GenBank/DDBJ databases">
        <title>Genomic Encyclopedia of Type Strains, Phase IV (KMG-IV): sequencing the most valuable type-strain genomes for metagenomic binning, comparative biology and taxonomic classification.</title>
        <authorList>
            <person name="Goeker M."/>
        </authorList>
    </citation>
    <scope>NUCLEOTIDE SEQUENCE [LARGE SCALE GENOMIC DNA]</scope>
    <source>
        <strain evidence="8 9">DSM 22975</strain>
    </source>
</reference>
<dbReference type="AlphaFoldDB" id="A0A841GJ98"/>
<comment type="subcellular location">
    <subcellularLocation>
        <location evidence="1">Cell inner membrane</location>
        <topology evidence="1">Lipid-anchor</topology>
    </subcellularLocation>
</comment>
<dbReference type="EMBL" id="JACHGR010000001">
    <property type="protein sequence ID" value="MBB6054582.1"/>
    <property type="molecule type" value="Genomic_DNA"/>
</dbReference>
<keyword evidence="3" id="KW-0732">Signal</keyword>
<dbReference type="PANTHER" id="PTHR30158:SF3">
    <property type="entry name" value="MULTIDRUG EFFLUX PUMP SUBUNIT ACRA-RELATED"/>
    <property type="match status" value="1"/>
</dbReference>
<feature type="domain" description="Multidrug resistance protein MdtA-like barrel-sandwich hybrid" evidence="5">
    <location>
        <begin position="67"/>
        <end position="210"/>
    </location>
</feature>
<keyword evidence="9" id="KW-1185">Reference proteome</keyword>
<dbReference type="RefSeq" id="WP_188025373.1">
    <property type="nucleotide sequence ID" value="NZ_JACHGR010000001.1"/>
</dbReference>
<evidence type="ECO:0000259" key="6">
    <source>
        <dbReference type="Pfam" id="PF25944"/>
    </source>
</evidence>
<dbReference type="Pfam" id="PF25876">
    <property type="entry name" value="HH_MFP_RND"/>
    <property type="match status" value="1"/>
</dbReference>
<dbReference type="FunFam" id="1.10.287.470:FF:000002">
    <property type="entry name" value="Efflux RND transporter periplasmic adaptor subunit"/>
    <property type="match status" value="1"/>
</dbReference>
<sequence length="396" mass="42548">MQHYSTLFRATSFALLTTTLFLAGCNPSADQASAAKGMQAPEVNVIALQPQELTLHTQLPGRTSAYRVAEVRPQVGGIVIKRLFREGSDVKAGQTLYQIDPATYEASLASAKATWERAKASEAIARIKAERYRSLIKTKGVSQQDYDDAEASWKQAVADVSSAKAAMDTARINLEYTQVKAPISGRIGKSGITEGALVTAQQTTALTTIQQLDPLYVDVSQSSTELLNLKKALAEGQLEKTGPQEAKVKLLLDDGSYYAENGKLQFSDVTVDEGTGSVTVRAIFANKDLQLLPGMFVRAELSEATLKEALLAPQLAVSHDPRGNATVLVVNAQDQVEQKAFETVRSINNNWLVKNGLQAGDRIVVNGAQKVKAGMKVQAKIVDAASLVTTSPATKQ</sequence>
<evidence type="ECO:0000256" key="3">
    <source>
        <dbReference type="SAM" id="SignalP"/>
    </source>
</evidence>
<accession>A0A841GJ98</accession>
<dbReference type="Pfam" id="PF25967">
    <property type="entry name" value="RND-MFP_C"/>
    <property type="match status" value="1"/>
</dbReference>
<dbReference type="Pfam" id="PF25944">
    <property type="entry name" value="Beta-barrel_RND"/>
    <property type="match status" value="1"/>
</dbReference>
<dbReference type="Gene3D" id="2.40.30.170">
    <property type="match status" value="1"/>
</dbReference>
<dbReference type="Proteomes" id="UP000585721">
    <property type="component" value="Unassembled WGS sequence"/>
</dbReference>
<dbReference type="NCBIfam" id="TIGR01730">
    <property type="entry name" value="RND_mfp"/>
    <property type="match status" value="1"/>
</dbReference>
<proteinExistence type="inferred from homology"/>
<dbReference type="Gene3D" id="2.40.420.20">
    <property type="match status" value="1"/>
</dbReference>
<dbReference type="InterPro" id="IPR058624">
    <property type="entry name" value="MdtA-like_HH"/>
</dbReference>
<dbReference type="GO" id="GO:0005886">
    <property type="term" value="C:plasma membrane"/>
    <property type="evidence" value="ECO:0007669"/>
    <property type="project" value="UniProtKB-SubCell"/>
</dbReference>
<name>A0A841GJ98_9GAMM</name>
<organism evidence="8 9">
    <name type="scientific">Tolumonas osonensis</name>
    <dbReference type="NCBI Taxonomy" id="675874"/>
    <lineage>
        <taxon>Bacteria</taxon>
        <taxon>Pseudomonadati</taxon>
        <taxon>Pseudomonadota</taxon>
        <taxon>Gammaproteobacteria</taxon>
        <taxon>Aeromonadales</taxon>
        <taxon>Aeromonadaceae</taxon>
        <taxon>Tolumonas</taxon>
    </lineage>
</organism>
<feature type="domain" description="Multidrug resistance protein MdtA-like C-terminal permuted SH3" evidence="7">
    <location>
        <begin position="309"/>
        <end position="370"/>
    </location>
</feature>
<dbReference type="PANTHER" id="PTHR30158">
    <property type="entry name" value="ACRA/E-RELATED COMPONENT OF DRUG EFFLUX TRANSPORTER"/>
    <property type="match status" value="1"/>
</dbReference>
<evidence type="ECO:0000313" key="9">
    <source>
        <dbReference type="Proteomes" id="UP000585721"/>
    </source>
</evidence>
<evidence type="ECO:0000256" key="2">
    <source>
        <dbReference type="ARBA" id="ARBA00009477"/>
    </source>
</evidence>
<feature type="domain" description="Multidrug resistance protein MdtA-like beta-barrel" evidence="6">
    <location>
        <begin position="214"/>
        <end position="304"/>
    </location>
</feature>
<dbReference type="InterPro" id="IPR006143">
    <property type="entry name" value="RND_pump_MFP"/>
</dbReference>
<dbReference type="InterPro" id="IPR058627">
    <property type="entry name" value="MdtA-like_C"/>
</dbReference>
<dbReference type="GO" id="GO:0022857">
    <property type="term" value="F:transmembrane transporter activity"/>
    <property type="evidence" value="ECO:0007669"/>
    <property type="project" value="InterPro"/>
</dbReference>
<evidence type="ECO:0000256" key="1">
    <source>
        <dbReference type="ARBA" id="ARBA00004519"/>
    </source>
</evidence>
<evidence type="ECO:0000313" key="8">
    <source>
        <dbReference type="EMBL" id="MBB6054582.1"/>
    </source>
</evidence>
<dbReference type="SUPFAM" id="SSF111369">
    <property type="entry name" value="HlyD-like secretion proteins"/>
    <property type="match status" value="1"/>
</dbReference>
<evidence type="ECO:0000259" key="4">
    <source>
        <dbReference type="Pfam" id="PF25876"/>
    </source>
</evidence>
<dbReference type="Pfam" id="PF25917">
    <property type="entry name" value="BSH_RND"/>
    <property type="match status" value="1"/>
</dbReference>
<comment type="similarity">
    <text evidence="2">Belongs to the membrane fusion protein (MFP) (TC 8.A.1) family.</text>
</comment>
<dbReference type="GO" id="GO:0046677">
    <property type="term" value="P:response to antibiotic"/>
    <property type="evidence" value="ECO:0007669"/>
    <property type="project" value="TreeGrafter"/>
</dbReference>
<dbReference type="InterPro" id="IPR058625">
    <property type="entry name" value="MdtA-like_BSH"/>
</dbReference>
<protein>
    <submittedName>
        <fullName evidence="8">Membrane fusion protein (Multidrug efflux system)</fullName>
    </submittedName>
</protein>
<dbReference type="InterPro" id="IPR058626">
    <property type="entry name" value="MdtA-like_b-barrel"/>
</dbReference>
<feature type="chain" id="PRO_5032947229" evidence="3">
    <location>
        <begin position="24"/>
        <end position="396"/>
    </location>
</feature>
<evidence type="ECO:0000259" key="5">
    <source>
        <dbReference type="Pfam" id="PF25917"/>
    </source>
</evidence>
<dbReference type="FunFam" id="2.40.420.20:FF:000001">
    <property type="entry name" value="Efflux RND transporter periplasmic adaptor subunit"/>
    <property type="match status" value="1"/>
</dbReference>